<proteinExistence type="predicted"/>
<feature type="region of interest" description="Disordered" evidence="1">
    <location>
        <begin position="201"/>
        <end position="281"/>
    </location>
</feature>
<dbReference type="KEGG" id="tbl:TBLA_0D02260"/>
<feature type="region of interest" description="Disordered" evidence="1">
    <location>
        <begin position="391"/>
        <end position="418"/>
    </location>
</feature>
<accession>I2H2X8</accession>
<dbReference type="AlphaFoldDB" id="I2H2X8"/>
<dbReference type="RefSeq" id="XP_004180249.1">
    <property type="nucleotide sequence ID" value="XM_004180201.1"/>
</dbReference>
<dbReference type="GeneID" id="14495766"/>
<feature type="compositionally biased region" description="Basic and acidic residues" evidence="1">
    <location>
        <begin position="239"/>
        <end position="251"/>
    </location>
</feature>
<dbReference type="InParanoid" id="I2H2X8"/>
<evidence type="ECO:0000313" key="2">
    <source>
        <dbReference type="EMBL" id="CCH60730.1"/>
    </source>
</evidence>
<name>I2H2X8_HENB6</name>
<dbReference type="GO" id="GO:0000447">
    <property type="term" value="P:endonucleolytic cleavage in ITS1 to separate SSU-rRNA from 5.8S rRNA and LSU-rRNA from tricistronic rRNA transcript (SSU-rRNA, 5.8S rRNA, LSU-rRNA)"/>
    <property type="evidence" value="ECO:0007669"/>
    <property type="project" value="EnsemblFungi"/>
</dbReference>
<dbReference type="Proteomes" id="UP000002866">
    <property type="component" value="Chromosome 4"/>
</dbReference>
<keyword evidence="3" id="KW-1185">Reference proteome</keyword>
<dbReference type="Pfam" id="PF04000">
    <property type="entry name" value="Sas10_Utp3"/>
    <property type="match status" value="1"/>
</dbReference>
<reference evidence="2 3" key="1">
    <citation type="journal article" date="2011" name="Proc. Natl. Acad. Sci. U.S.A.">
        <title>Evolutionary erosion of yeast sex chromosomes by mating-type switching accidents.</title>
        <authorList>
            <person name="Gordon J.L."/>
            <person name="Armisen D."/>
            <person name="Proux-Wera E."/>
            <person name="Oheigeartaigh S.S."/>
            <person name="Byrne K.P."/>
            <person name="Wolfe K.H."/>
        </authorList>
    </citation>
    <scope>NUCLEOTIDE SEQUENCE [LARGE SCALE GENOMIC DNA]</scope>
    <source>
        <strain evidence="3">ATCC 34711 / CBS 6284 / DSM 70876 / NBRC 10599 / NRRL Y-10934 / UCD 77-7</strain>
    </source>
</reference>
<evidence type="ECO:0000256" key="1">
    <source>
        <dbReference type="SAM" id="MobiDB-lite"/>
    </source>
</evidence>
<feature type="region of interest" description="Disordered" evidence="1">
    <location>
        <begin position="308"/>
        <end position="340"/>
    </location>
</feature>
<dbReference type="HOGENOM" id="CLU_065858_0_0_1"/>
<feature type="compositionally biased region" description="Acidic residues" evidence="1">
    <location>
        <begin position="210"/>
        <end position="226"/>
    </location>
</feature>
<feature type="compositionally biased region" description="Basic and acidic residues" evidence="1">
    <location>
        <begin position="409"/>
        <end position="418"/>
    </location>
</feature>
<dbReference type="FunCoup" id="I2H2X8">
    <property type="interactions" value="1205"/>
</dbReference>
<dbReference type="GO" id="GO:0032040">
    <property type="term" value="C:small-subunit processome"/>
    <property type="evidence" value="ECO:0007669"/>
    <property type="project" value="EnsemblFungi"/>
</dbReference>
<dbReference type="EMBL" id="HE806319">
    <property type="protein sequence ID" value="CCH60730.1"/>
    <property type="molecule type" value="Genomic_DNA"/>
</dbReference>
<dbReference type="OrthoDB" id="203440at2759"/>
<dbReference type="STRING" id="1071380.I2H2X8"/>
<organism evidence="2 3">
    <name type="scientific">Henningerozyma blattae (strain ATCC 34711 / CBS 6284 / DSM 70876 / NBRC 10599 / NRRL Y-10934 / UCD 77-7)</name>
    <name type="common">Yeast</name>
    <name type="synonym">Tetrapisispora blattae</name>
    <dbReference type="NCBI Taxonomy" id="1071380"/>
    <lineage>
        <taxon>Eukaryota</taxon>
        <taxon>Fungi</taxon>
        <taxon>Dikarya</taxon>
        <taxon>Ascomycota</taxon>
        <taxon>Saccharomycotina</taxon>
        <taxon>Saccharomycetes</taxon>
        <taxon>Saccharomycetales</taxon>
        <taxon>Saccharomycetaceae</taxon>
        <taxon>Henningerozyma</taxon>
    </lineage>
</organism>
<protein>
    <submittedName>
        <fullName evidence="2">Uncharacterized protein</fullName>
    </submittedName>
</protein>
<dbReference type="OMA" id="NTIQHRI"/>
<dbReference type="GO" id="GO:0000480">
    <property type="term" value="P:endonucleolytic cleavage in 5'-ETS of tricistronic rRNA transcript (SSU-rRNA, 5.8S rRNA, LSU-rRNA)"/>
    <property type="evidence" value="ECO:0007669"/>
    <property type="project" value="EnsemblFungi"/>
</dbReference>
<feature type="compositionally biased region" description="Low complexity" evidence="1">
    <location>
        <begin position="262"/>
        <end position="279"/>
    </location>
</feature>
<evidence type="ECO:0000313" key="3">
    <source>
        <dbReference type="Proteomes" id="UP000002866"/>
    </source>
</evidence>
<dbReference type="eggNOG" id="KOG3117">
    <property type="taxonomic scope" value="Eukaryota"/>
</dbReference>
<feature type="compositionally biased region" description="Acidic residues" evidence="1">
    <location>
        <begin position="252"/>
        <end position="261"/>
    </location>
</feature>
<gene>
    <name evidence="2" type="primary">TBLA0D02260</name>
    <name evidence="2" type="ORF">TBLA_0D02260</name>
</gene>
<sequence length="418" mass="47971">MENFSILNPHCKKGDEIKIKKHKLYMYIYNHNQSHSQSQNHIESSLNMDLQTILTEINTSLASTSESIQKIQNSYRDESSAQDDALIKKLQSHLSTDNATGNHEKVSLLSLKNDTLLAYINSLLLIIGNKLNINDAKDDDDLEKNHHELDKYRENTIQHRIVMERGIKPLEKKLNYQLDKLVRTYTKLEKDYLESEKRALEKLSHSSSSSDDDNDDSDQDSSDEDEKMVFKPNISGLLTKEDTKKSKRTEIEAEAEMETEAGTDSVYKPPKINAIAPPKQTQFVDRFDPKYHKDNTRGSRMQAMEEYLRESSDQPDWESSIGANIVNSGRGGIKSHRDTEVDRKMADFEEENMTRLGSGAGSKLAKKKMKQRERYAQMNIVGGEDFSIFNSKRKLESTTSRRGNKKSRNAWERAKQNL</sequence>
<dbReference type="InterPro" id="IPR007146">
    <property type="entry name" value="Sas10/Utp3/C1D"/>
</dbReference>